<protein>
    <submittedName>
        <fullName evidence="4">Protein FAM214A</fullName>
    </submittedName>
</protein>
<dbReference type="InterPro" id="IPR033473">
    <property type="entry name" value="Atos-like_C"/>
</dbReference>
<dbReference type="PANTHER" id="PTHR13199">
    <property type="entry name" value="GH03947P"/>
    <property type="match status" value="1"/>
</dbReference>
<accession>A0AAV4PCU4</accession>
<dbReference type="EMBL" id="BPLQ01002691">
    <property type="protein sequence ID" value="GIX95005.1"/>
    <property type="molecule type" value="Genomic_DNA"/>
</dbReference>
<dbReference type="InterPro" id="IPR025261">
    <property type="entry name" value="Atos-like_cons_dom"/>
</dbReference>
<dbReference type="Proteomes" id="UP001054837">
    <property type="component" value="Unassembled WGS sequence"/>
</dbReference>
<feature type="domain" description="Atos-like conserved" evidence="3">
    <location>
        <begin position="907"/>
        <end position="966"/>
    </location>
</feature>
<evidence type="ECO:0000256" key="2">
    <source>
        <dbReference type="SAM" id="MobiDB-lite"/>
    </source>
</evidence>
<keyword evidence="5" id="KW-1185">Reference proteome</keyword>
<comment type="caution">
    <text evidence="4">The sequence shown here is derived from an EMBL/GenBank/DDBJ whole genome shotgun (WGS) entry which is preliminary data.</text>
</comment>
<organism evidence="4 5">
    <name type="scientific">Caerostris darwini</name>
    <dbReference type="NCBI Taxonomy" id="1538125"/>
    <lineage>
        <taxon>Eukaryota</taxon>
        <taxon>Metazoa</taxon>
        <taxon>Ecdysozoa</taxon>
        <taxon>Arthropoda</taxon>
        <taxon>Chelicerata</taxon>
        <taxon>Arachnida</taxon>
        <taxon>Araneae</taxon>
        <taxon>Araneomorphae</taxon>
        <taxon>Entelegynae</taxon>
        <taxon>Araneoidea</taxon>
        <taxon>Araneidae</taxon>
        <taxon>Caerostris</taxon>
    </lineage>
</organism>
<evidence type="ECO:0000313" key="5">
    <source>
        <dbReference type="Proteomes" id="UP001054837"/>
    </source>
</evidence>
<name>A0AAV4PCU4_9ARAC</name>
<dbReference type="SMART" id="SM01177">
    <property type="entry name" value="DUF4210"/>
    <property type="match status" value="1"/>
</dbReference>
<comment type="similarity">
    <text evidence="1">Belongs to the ATOS family.</text>
</comment>
<dbReference type="InterPro" id="IPR051506">
    <property type="entry name" value="ATOS_Transcription_Regulators"/>
</dbReference>
<dbReference type="AlphaFoldDB" id="A0AAV4PCU4"/>
<dbReference type="PANTHER" id="PTHR13199:SF11">
    <property type="entry name" value="PROTEIN ATOSSA"/>
    <property type="match status" value="1"/>
</dbReference>
<proteinExistence type="inferred from homology"/>
<dbReference type="Pfam" id="PF13889">
    <property type="entry name" value="Chromosome_seg"/>
    <property type="match status" value="1"/>
</dbReference>
<gene>
    <name evidence="4" type="primary">FAM214A</name>
    <name evidence="4" type="ORF">CDAR_393891</name>
</gene>
<feature type="region of interest" description="Disordered" evidence="2">
    <location>
        <begin position="558"/>
        <end position="586"/>
    </location>
</feature>
<reference evidence="4 5" key="1">
    <citation type="submission" date="2021-06" db="EMBL/GenBank/DDBJ databases">
        <title>Caerostris darwini draft genome.</title>
        <authorList>
            <person name="Kono N."/>
            <person name="Arakawa K."/>
        </authorList>
    </citation>
    <scope>NUCLEOTIDE SEQUENCE [LARGE SCALE GENOMIC DNA]</scope>
</reference>
<dbReference type="Pfam" id="PF13915">
    <property type="entry name" value="DUF4210"/>
    <property type="match status" value="1"/>
</dbReference>
<evidence type="ECO:0000259" key="3">
    <source>
        <dbReference type="SMART" id="SM01177"/>
    </source>
</evidence>
<evidence type="ECO:0000313" key="4">
    <source>
        <dbReference type="EMBL" id="GIX95005.1"/>
    </source>
</evidence>
<evidence type="ECO:0000256" key="1">
    <source>
        <dbReference type="ARBA" id="ARBA00034497"/>
    </source>
</evidence>
<sequence length="1098" mass="124847">MRHSVSDSMTEVYEENIAAPCSESVLQTLYIDLCNLIVESRIPHFNDRGYGDGIHCPPLLGRSTHLCDLSKSECQKHQRLVHHSLRALGNNVFEIEVLILPDCCTDSKLKERIQKKEYRLLEKWSLKCINCKLQPTLDVPQLLRAVRSFLHFSQLSAWLSSTQGKSPSNIYYWVKSSVEGLSTKFEQEPEVHSFPICKIGEDLFGSVQVQYPARTQYIPIIPCWRHPPPHGYSFRDNTGSSLNPQIVRQLQKASCDDQLDEKSYVPESAKLLLTQTTLLKTFNNVSNLSFDLNQEKNIDMVSKSQTSYVCNYAKTFNNDFIQENVCFNNNKVIRHLRKNKLMLKNLNVDTSPSLAIPLSVDTSQNFSGSIKHSLECDDADSPSKSQLNNISNNNLVLKSFETGSVKETPYHLYQQKGKKRSYKQKVDGKATFPKKLCCDKQQSLCPVNINESLPQQNVESSQARYSSSVNINLSHTDSILEACTDTFQHESKTLKTTSSEKRGLYLSSIQTYSKRKRAKIKKCEQIISDNYNRQVIDSNLNNSKAICCNNTEIRSSEDTSAADSGKKKQLTNDNLREASPLPSLRFSDSNEYSKNVCSENKYFCRKQLLNCRKSNSSSYRNSGNPTCKLIHEKNLPEPSNNIENCGSFSNKTELKKNLIFQRNKFQNSLSTNTILNSKYYHEGLPKNNLILHKTKLLRKYKRIFIEKRKRYVVKKNLRDIQVLKYYICKETGRELSNSSGCVLQDKNCNYLYKNAKNIKTVLKNRKEETSMDICESKKTSEINDKFISSQSYVISNATIASSENCQLQFSLPEFIDRKQASRTSVGANQQVSTSNVVVEKLSNGIDGNPNNTVLKLEKVNLQNNKQGPFVLSNLLPVNKRNIPCRNSLENLDHFPISLSKFPKGRKLLTNFEESILKGCLPTVNSVKGFRAEIGASGSFFPNHLTLPADVSFYELGNSHQGTTPYVAHVSLGDAEYYLPRKGAVQVTLFNPSETVVKMFVLNYDLSSMPPMCHTFIRQKIYYLPVGSTDEYPKSQKWLRFIIHLRFASSKTGKVFLHEDFKILVLNKSSDDAASEFSQEPRELRSFISVPKNPTFSNI</sequence>